<feature type="binding site" evidence="6">
    <location>
        <position position="112"/>
    </location>
    <ligand>
        <name>substrate</name>
    </ligand>
</feature>
<name>A0A4Y6UGI8_9PROT</name>
<gene>
    <name evidence="9" type="ORF">E3D00_03125</name>
</gene>
<evidence type="ECO:0000256" key="3">
    <source>
        <dbReference type="ARBA" id="ARBA00023002"/>
    </source>
</evidence>
<dbReference type="OrthoDB" id="9768793at2"/>
<dbReference type="PROSITE" id="PS00798">
    <property type="entry name" value="ALDOKETO_REDUCTASE_1"/>
    <property type="match status" value="1"/>
</dbReference>
<evidence type="ECO:0000313" key="10">
    <source>
        <dbReference type="Proteomes" id="UP000316313"/>
    </source>
</evidence>
<evidence type="ECO:0000256" key="2">
    <source>
        <dbReference type="ARBA" id="ARBA00022857"/>
    </source>
</evidence>
<dbReference type="PRINTS" id="PR00069">
    <property type="entry name" value="ALDKETRDTASE"/>
</dbReference>
<dbReference type="PIRSF" id="PIRSF000097">
    <property type="entry name" value="AKR"/>
    <property type="match status" value="1"/>
</dbReference>
<comment type="similarity">
    <text evidence="1">Belongs to the aldo/keto reductase family.</text>
</comment>
<proteinExistence type="inferred from homology"/>
<accession>A0A4Y6UGI8</accession>
<evidence type="ECO:0000313" key="9">
    <source>
        <dbReference type="EMBL" id="QDH16679.1"/>
    </source>
</evidence>
<evidence type="ECO:0000256" key="7">
    <source>
        <dbReference type="PIRSR" id="PIRSR000097-3"/>
    </source>
</evidence>
<evidence type="ECO:0000256" key="5">
    <source>
        <dbReference type="PIRSR" id="PIRSR000097-1"/>
    </source>
</evidence>
<dbReference type="RefSeq" id="WP_141459868.1">
    <property type="nucleotide sequence ID" value="NZ_CP038141.1"/>
</dbReference>
<dbReference type="InterPro" id="IPR023210">
    <property type="entry name" value="NADP_OxRdtase_dom"/>
</dbReference>
<feature type="site" description="Lowers pKa of active site Tyr" evidence="7">
    <location>
        <position position="79"/>
    </location>
</feature>
<dbReference type="PANTHER" id="PTHR43827:SF3">
    <property type="entry name" value="NADP-DEPENDENT OXIDOREDUCTASE DOMAIN-CONTAINING PROTEIN"/>
    <property type="match status" value="1"/>
</dbReference>
<feature type="active site" description="Proton donor" evidence="5">
    <location>
        <position position="58"/>
    </location>
</feature>
<dbReference type="GO" id="GO:0016616">
    <property type="term" value="F:oxidoreductase activity, acting on the CH-OH group of donors, NAD or NADP as acceptor"/>
    <property type="evidence" value="ECO:0007669"/>
    <property type="project" value="UniProtKB-ARBA"/>
</dbReference>
<protein>
    <submittedName>
        <fullName evidence="9">Aldo/keto reductase</fullName>
    </submittedName>
</protein>
<dbReference type="EMBL" id="CP038141">
    <property type="protein sequence ID" value="QDH16679.1"/>
    <property type="molecule type" value="Genomic_DNA"/>
</dbReference>
<dbReference type="Gene3D" id="3.20.20.100">
    <property type="entry name" value="NADP-dependent oxidoreductase domain"/>
    <property type="match status" value="1"/>
</dbReference>
<dbReference type="FunFam" id="3.20.20.100:FF:000002">
    <property type="entry name" value="2,5-diketo-D-gluconic acid reductase A"/>
    <property type="match status" value="1"/>
</dbReference>
<reference evidence="9 10" key="1">
    <citation type="submission" date="2019-03" db="EMBL/GenBank/DDBJ databases">
        <title>The complete genome sequence of Swingsia samuiensis NBRC107927(T).</title>
        <authorList>
            <person name="Chua K.-O."/>
            <person name="Chan K.-G."/>
            <person name="See-Too W.-S."/>
        </authorList>
    </citation>
    <scope>NUCLEOTIDE SEQUENCE [LARGE SCALE GENOMIC DNA]</scope>
    <source>
        <strain evidence="9 10">AH83</strain>
    </source>
</reference>
<dbReference type="PROSITE" id="PS00062">
    <property type="entry name" value="ALDOKETO_REDUCTASE_2"/>
    <property type="match status" value="1"/>
</dbReference>
<dbReference type="Proteomes" id="UP000316313">
    <property type="component" value="Chromosome"/>
</dbReference>
<dbReference type="InterPro" id="IPR018170">
    <property type="entry name" value="Aldo/ket_reductase_CS"/>
</dbReference>
<dbReference type="AlphaFoldDB" id="A0A4Y6UGI8"/>
<dbReference type="Pfam" id="PF00248">
    <property type="entry name" value="Aldo_ket_red"/>
    <property type="match status" value="1"/>
</dbReference>
<dbReference type="KEGG" id="ssam:E3D00_03125"/>
<dbReference type="InterPro" id="IPR020471">
    <property type="entry name" value="AKR"/>
</dbReference>
<sequence>MAVSSLSKQGQNVIVLNDGHEMPQLGLGVWRMPESETAQVVRKAVEIGYRLVDTAYLYRNEQAVGEALKDRPDVFLTSKVWNDSQGYDETLRAYEKSTKLLGRSILDLYLIHWPMPDQGLYVETWKALVELKKEGRVKSIGVSNFQPDHLKRIMDATGVAPVVNQIEVHPSFQQRDVRAFNTQHHIYTEAWRPLGKGNVLDNPVVVGIAQRVKKTPAQVVLRWHVQNDLIVIPKTVNEERLKENFSIFDFELSREDMQAIAQMDRADGRMGAHPDTAKF</sequence>
<feature type="domain" description="NADP-dependent oxidoreductase" evidence="8">
    <location>
        <begin position="25"/>
        <end position="264"/>
    </location>
</feature>
<comment type="catalytic activity">
    <reaction evidence="4">
        <text>hydroxyacetone + NADP(+) = methylglyoxal + NADPH + H(+)</text>
        <dbReference type="Rhea" id="RHEA:27986"/>
        <dbReference type="ChEBI" id="CHEBI:15378"/>
        <dbReference type="ChEBI" id="CHEBI:17158"/>
        <dbReference type="ChEBI" id="CHEBI:27957"/>
        <dbReference type="ChEBI" id="CHEBI:57783"/>
        <dbReference type="ChEBI" id="CHEBI:58349"/>
    </reaction>
</comment>
<evidence type="ECO:0000256" key="6">
    <source>
        <dbReference type="PIRSR" id="PIRSR000097-2"/>
    </source>
</evidence>
<dbReference type="SUPFAM" id="SSF51430">
    <property type="entry name" value="NAD(P)-linked oxidoreductase"/>
    <property type="match status" value="1"/>
</dbReference>
<evidence type="ECO:0000256" key="1">
    <source>
        <dbReference type="ARBA" id="ARBA00007905"/>
    </source>
</evidence>
<organism evidence="9 10">
    <name type="scientific">Swingsia samuiensis</name>
    <dbReference type="NCBI Taxonomy" id="1293412"/>
    <lineage>
        <taxon>Bacteria</taxon>
        <taxon>Pseudomonadati</taxon>
        <taxon>Pseudomonadota</taxon>
        <taxon>Alphaproteobacteria</taxon>
        <taxon>Acetobacterales</taxon>
        <taxon>Acetobacteraceae</taxon>
        <taxon>Swingsia</taxon>
    </lineage>
</organism>
<keyword evidence="2" id="KW-0521">NADP</keyword>
<evidence type="ECO:0000259" key="8">
    <source>
        <dbReference type="Pfam" id="PF00248"/>
    </source>
</evidence>
<dbReference type="PROSITE" id="PS00063">
    <property type="entry name" value="ALDOKETO_REDUCTASE_3"/>
    <property type="match status" value="1"/>
</dbReference>
<keyword evidence="3" id="KW-0560">Oxidoreductase</keyword>
<dbReference type="InterPro" id="IPR036812">
    <property type="entry name" value="NAD(P)_OxRdtase_dom_sf"/>
</dbReference>
<evidence type="ECO:0000256" key="4">
    <source>
        <dbReference type="ARBA" id="ARBA00049445"/>
    </source>
</evidence>
<dbReference type="PANTHER" id="PTHR43827">
    <property type="entry name" value="2,5-DIKETO-D-GLUCONIC ACID REDUCTASE"/>
    <property type="match status" value="1"/>
</dbReference>
<keyword evidence="10" id="KW-1185">Reference proteome</keyword>